<feature type="compositionally biased region" description="Basic and acidic residues" evidence="3">
    <location>
        <begin position="511"/>
        <end position="525"/>
    </location>
</feature>
<name>A0A8S8ZK86_SORMA</name>
<feature type="region of interest" description="Disordered" evidence="3">
    <location>
        <begin position="434"/>
        <end position="525"/>
    </location>
</feature>
<dbReference type="Pfam" id="PF01370">
    <property type="entry name" value="Epimerase"/>
    <property type="match status" value="1"/>
</dbReference>
<evidence type="ECO:0000256" key="2">
    <source>
        <dbReference type="ARBA" id="ARBA00023445"/>
    </source>
</evidence>
<dbReference type="InterPro" id="IPR036291">
    <property type="entry name" value="NAD(P)-bd_dom_sf"/>
</dbReference>
<dbReference type="InterPro" id="IPR050425">
    <property type="entry name" value="NAD(P)_dehydrat-like"/>
</dbReference>
<accession>A0A8S8ZK86</accession>
<feature type="compositionally biased region" description="Polar residues" evidence="3">
    <location>
        <begin position="445"/>
        <end position="462"/>
    </location>
</feature>
<dbReference type="GO" id="GO:0016616">
    <property type="term" value="F:oxidoreductase activity, acting on the CH-OH group of donors, NAD or NADP as acceptor"/>
    <property type="evidence" value="ECO:0007669"/>
    <property type="project" value="TreeGrafter"/>
</dbReference>
<organism evidence="5 6">
    <name type="scientific">Sordaria macrospora</name>
    <dbReference type="NCBI Taxonomy" id="5147"/>
    <lineage>
        <taxon>Eukaryota</taxon>
        <taxon>Fungi</taxon>
        <taxon>Dikarya</taxon>
        <taxon>Ascomycota</taxon>
        <taxon>Pezizomycotina</taxon>
        <taxon>Sordariomycetes</taxon>
        <taxon>Sordariomycetidae</taxon>
        <taxon>Sordariales</taxon>
        <taxon>Sordariaceae</taxon>
        <taxon>Sordaria</taxon>
    </lineage>
</organism>
<dbReference type="Proteomes" id="UP000433876">
    <property type="component" value="Unassembled WGS sequence"/>
</dbReference>
<comment type="similarity">
    <text evidence="2">Belongs to the NAD(P)-dependent epimerase/dehydratase family. Dihydroflavonol-4-reductase subfamily.</text>
</comment>
<dbReference type="PANTHER" id="PTHR10366:SF564">
    <property type="entry name" value="STEROL-4-ALPHA-CARBOXYLATE 3-DEHYDROGENASE, DECARBOXYLATING"/>
    <property type="match status" value="1"/>
</dbReference>
<dbReference type="OMA" id="NTEMEWE"/>
<evidence type="ECO:0000259" key="4">
    <source>
        <dbReference type="Pfam" id="PF01370"/>
    </source>
</evidence>
<dbReference type="Gene3D" id="3.40.50.720">
    <property type="entry name" value="NAD(P)-binding Rossmann-like Domain"/>
    <property type="match status" value="1"/>
</dbReference>
<evidence type="ECO:0000256" key="3">
    <source>
        <dbReference type="SAM" id="MobiDB-lite"/>
    </source>
</evidence>
<proteinExistence type="inferred from homology"/>
<evidence type="ECO:0000313" key="5">
    <source>
        <dbReference type="EMBL" id="KAA8628825.1"/>
    </source>
</evidence>
<evidence type="ECO:0000313" key="6">
    <source>
        <dbReference type="Proteomes" id="UP000433876"/>
    </source>
</evidence>
<feature type="domain" description="NAD-dependent epimerase/dehydratase" evidence="4">
    <location>
        <begin position="7"/>
        <end position="260"/>
    </location>
</feature>
<reference evidence="5 6" key="1">
    <citation type="submission" date="2017-07" db="EMBL/GenBank/DDBJ databases">
        <title>Genome sequence of the Sordaria macrospora wild type strain R19027.</title>
        <authorList>
            <person name="Nowrousian M."/>
            <person name="Teichert I."/>
            <person name="Kueck U."/>
        </authorList>
    </citation>
    <scope>NUCLEOTIDE SEQUENCE [LARGE SCALE GENOMIC DNA]</scope>
    <source>
        <strain evidence="5 6">R19027</strain>
        <tissue evidence="5">Mycelium</tissue>
    </source>
</reference>
<dbReference type="PANTHER" id="PTHR10366">
    <property type="entry name" value="NAD DEPENDENT EPIMERASE/DEHYDRATASE"/>
    <property type="match status" value="1"/>
</dbReference>
<gene>
    <name evidence="5" type="ORF">SMACR_07481</name>
</gene>
<evidence type="ECO:0000256" key="1">
    <source>
        <dbReference type="ARBA" id="ARBA00023002"/>
    </source>
</evidence>
<protein>
    <recommendedName>
        <fullName evidence="4">NAD-dependent epimerase/dehydratase domain-containing protein</fullName>
    </recommendedName>
</protein>
<dbReference type="EMBL" id="NMPR01000162">
    <property type="protein sequence ID" value="KAA8628825.1"/>
    <property type="molecule type" value="Genomic_DNA"/>
</dbReference>
<sequence length="525" mass="56759">MASGDVVLLTGATGHLGWAILQCLLRQGYHVRCAVRKAEDEHTIRARPTLHRLNAASKLSFIVVPDITTAGAFVAAAEDVAYIIHTASPLPSKSGRWIAADDARETFIKPAEAGTLNVLEAAEQSGTVRRVVFTSSIAAIVPILQMEGKERREQPVLPEDRIPVDPGPYESEFAAYAASKCRALEVAEEYMANERPFFDAVYIHPGFVLGANTAATTERQAMKGTNSMLAALLLGHGQGVYAGVSVHVEDVARVHVEALSPYILGDQSFILGEQVRWTDAIDVAEEEFPELFASKLLTTSGYYQTVSIPINTSLTRDTFGMEFISFADQVKSVVQHWAKVRQPQVVPSSTASSPPIEALDWESAETAADGTPIAYSPSSKSELGIPDVHLTHLSLPKEYAGLEEHDYGTAEVIPPPSTEEETWEGIIQRHIIPSEAFPSSGDSGGSNWSTASDHTEGVTPSASGDEEGPAIYYDSDAEDDSRMHVDGGILQIAQEAKMPPSRQGSGVEMTSRGEEPSCWRRVEDN</sequence>
<comment type="caution">
    <text evidence="5">The sequence shown here is derived from an EMBL/GenBank/DDBJ whole genome shotgun (WGS) entry which is preliminary data.</text>
</comment>
<dbReference type="InterPro" id="IPR001509">
    <property type="entry name" value="Epimerase_deHydtase"/>
</dbReference>
<dbReference type="AlphaFoldDB" id="A0A8S8ZK86"/>
<dbReference type="VEuPathDB" id="FungiDB:SMAC_07481"/>
<dbReference type="SUPFAM" id="SSF51735">
    <property type="entry name" value="NAD(P)-binding Rossmann-fold domains"/>
    <property type="match status" value="1"/>
</dbReference>
<keyword evidence="1" id="KW-0560">Oxidoreductase</keyword>